<dbReference type="GO" id="GO:0016787">
    <property type="term" value="F:hydrolase activity"/>
    <property type="evidence" value="ECO:0007669"/>
    <property type="project" value="UniProtKB-KW"/>
</dbReference>
<dbReference type="EMBL" id="MBTF01000001">
    <property type="protein sequence ID" value="OOQ61967.1"/>
    <property type="molecule type" value="Genomic_DNA"/>
</dbReference>
<evidence type="ECO:0000259" key="3">
    <source>
        <dbReference type="PROSITE" id="PS51462"/>
    </source>
</evidence>
<comment type="caution">
    <text evidence="4">The sequence shown here is derived from an EMBL/GenBank/DDBJ whole genome shotgun (WGS) entry which is preliminary data.</text>
</comment>
<dbReference type="InterPro" id="IPR020476">
    <property type="entry name" value="Nudix_hydrolase"/>
</dbReference>
<dbReference type="AlphaFoldDB" id="A0A1S9PLZ7"/>
<dbReference type="Proteomes" id="UP000189739">
    <property type="component" value="Unassembled WGS sequence"/>
</dbReference>
<evidence type="ECO:0000256" key="2">
    <source>
        <dbReference type="ARBA" id="ARBA00022801"/>
    </source>
</evidence>
<evidence type="ECO:0000256" key="1">
    <source>
        <dbReference type="ARBA" id="ARBA00001946"/>
    </source>
</evidence>
<dbReference type="RefSeq" id="WP_078346153.1">
    <property type="nucleotide sequence ID" value="NZ_MBTF01000001.1"/>
</dbReference>
<keyword evidence="5" id="KW-1185">Reference proteome</keyword>
<evidence type="ECO:0000313" key="5">
    <source>
        <dbReference type="Proteomes" id="UP000189739"/>
    </source>
</evidence>
<proteinExistence type="predicted"/>
<dbReference type="InterPro" id="IPR000086">
    <property type="entry name" value="NUDIX_hydrolase_dom"/>
</dbReference>
<dbReference type="OrthoDB" id="9810648at2"/>
<dbReference type="PANTHER" id="PTHR43046:SF14">
    <property type="entry name" value="MUTT_NUDIX FAMILY PROTEIN"/>
    <property type="match status" value="1"/>
</dbReference>
<dbReference type="Gene3D" id="3.90.79.10">
    <property type="entry name" value="Nucleoside Triphosphate Pyrophosphohydrolase"/>
    <property type="match status" value="1"/>
</dbReference>
<organism evidence="4 5">
    <name type="scientific">Mucilaginibacter pedocola</name>
    <dbReference type="NCBI Taxonomy" id="1792845"/>
    <lineage>
        <taxon>Bacteria</taxon>
        <taxon>Pseudomonadati</taxon>
        <taxon>Bacteroidota</taxon>
        <taxon>Sphingobacteriia</taxon>
        <taxon>Sphingobacteriales</taxon>
        <taxon>Sphingobacteriaceae</taxon>
        <taxon>Mucilaginibacter</taxon>
    </lineage>
</organism>
<reference evidence="4 5" key="1">
    <citation type="submission" date="2016-07" db="EMBL/GenBank/DDBJ databases">
        <title>Genomic analysis of zinc-resistant bacterium Mucilaginibacter pedocola TBZ30.</title>
        <authorList>
            <person name="Huang J."/>
            <person name="Tang J."/>
        </authorList>
    </citation>
    <scope>NUCLEOTIDE SEQUENCE [LARGE SCALE GENOMIC DNA]</scope>
    <source>
        <strain evidence="4 5">TBZ30</strain>
    </source>
</reference>
<dbReference type="InterPro" id="IPR015797">
    <property type="entry name" value="NUDIX_hydrolase-like_dom_sf"/>
</dbReference>
<evidence type="ECO:0000313" key="4">
    <source>
        <dbReference type="EMBL" id="OOQ61967.1"/>
    </source>
</evidence>
<sequence>MITAPEEYYKGLPRKTIAACVLIPHNDLYLIIRKRSTQQWTLPGGIVESGESPMAGAIRECLEETGIRPSIEGLYHVYYSEPVIGEKISYGDSIHLIFKAKPITADQLDQICFPDQEADEYQWVALDEVASFVQSNLGKAIISASGGNLYSVWKRTLDSLMNEDEYYRSKKDSL</sequence>
<dbReference type="PROSITE" id="PS51462">
    <property type="entry name" value="NUDIX"/>
    <property type="match status" value="1"/>
</dbReference>
<keyword evidence="2" id="KW-0378">Hydrolase</keyword>
<dbReference type="STRING" id="1792845.BC343_02605"/>
<gene>
    <name evidence="4" type="ORF">BC343_02605</name>
</gene>
<accession>A0A1S9PLZ7</accession>
<dbReference type="Pfam" id="PF00293">
    <property type="entry name" value="NUDIX"/>
    <property type="match status" value="1"/>
</dbReference>
<protein>
    <recommendedName>
        <fullName evidence="3">Nudix hydrolase domain-containing protein</fullName>
    </recommendedName>
</protein>
<comment type="cofactor">
    <cofactor evidence="1">
        <name>Mg(2+)</name>
        <dbReference type="ChEBI" id="CHEBI:18420"/>
    </cofactor>
</comment>
<dbReference type="PRINTS" id="PR00502">
    <property type="entry name" value="NUDIXFAMILY"/>
</dbReference>
<name>A0A1S9PLZ7_9SPHI</name>
<dbReference type="PANTHER" id="PTHR43046">
    <property type="entry name" value="GDP-MANNOSE MANNOSYL HYDROLASE"/>
    <property type="match status" value="1"/>
</dbReference>
<dbReference type="SUPFAM" id="SSF55811">
    <property type="entry name" value="Nudix"/>
    <property type="match status" value="1"/>
</dbReference>
<feature type="domain" description="Nudix hydrolase" evidence="3">
    <location>
        <begin position="12"/>
        <end position="146"/>
    </location>
</feature>